<dbReference type="EMBL" id="LKAM01000001">
    <property type="protein sequence ID" value="KUM50557.1"/>
    <property type="molecule type" value="Genomic_DNA"/>
</dbReference>
<proteinExistence type="predicted"/>
<sequence length="70" mass="7496">MKYHSLVLVQGQQLVQLLALLLRVLQVVQQVQGKLQSLHLLLALSVFVPDASSATVVGSTAVAVAGYVWV</sequence>
<dbReference type="AlphaFoldDB" id="A0A117NIX1"/>
<protein>
    <submittedName>
        <fullName evidence="1">Uncharacterized protein</fullName>
    </submittedName>
</protein>
<geneLocation type="mitochondrion" evidence="1"/>
<reference evidence="1" key="1">
    <citation type="journal article" date="2015" name="Genome Biol. Evol.">
        <title>Organellar Genomes of White Spruce (Picea glauca): Assembly and Annotation.</title>
        <authorList>
            <person name="Jackman S.D."/>
            <person name="Warren R.L."/>
            <person name="Gibb E.A."/>
            <person name="Vandervalk B.P."/>
            <person name="Mohamadi H."/>
            <person name="Chu J."/>
            <person name="Raymond A."/>
            <person name="Pleasance S."/>
            <person name="Coope R."/>
            <person name="Wildung M.R."/>
            <person name="Ritland C.E."/>
            <person name="Bousquet J."/>
            <person name="Jones S.J."/>
            <person name="Bohlmann J."/>
            <person name="Birol I."/>
        </authorList>
    </citation>
    <scope>NUCLEOTIDE SEQUENCE [LARGE SCALE GENOMIC DNA]</scope>
    <source>
        <tissue evidence="1">Flushing bud</tissue>
    </source>
</reference>
<gene>
    <name evidence="1" type="ORF">ABT39_MTgene401</name>
</gene>
<name>A0A117NIX1_PICGL</name>
<comment type="caution">
    <text evidence="1">The sequence shown here is derived from an EMBL/GenBank/DDBJ whole genome shotgun (WGS) entry which is preliminary data.</text>
</comment>
<accession>A0A117NIX1</accession>
<organism evidence="1">
    <name type="scientific">Picea glauca</name>
    <name type="common">White spruce</name>
    <name type="synonym">Pinus glauca</name>
    <dbReference type="NCBI Taxonomy" id="3330"/>
    <lineage>
        <taxon>Eukaryota</taxon>
        <taxon>Viridiplantae</taxon>
        <taxon>Streptophyta</taxon>
        <taxon>Embryophyta</taxon>
        <taxon>Tracheophyta</taxon>
        <taxon>Spermatophyta</taxon>
        <taxon>Pinopsida</taxon>
        <taxon>Pinidae</taxon>
        <taxon>Conifers I</taxon>
        <taxon>Pinales</taxon>
        <taxon>Pinaceae</taxon>
        <taxon>Picea</taxon>
    </lineage>
</organism>
<keyword evidence="1" id="KW-0496">Mitochondrion</keyword>
<evidence type="ECO:0000313" key="1">
    <source>
        <dbReference type="EMBL" id="KUM50557.1"/>
    </source>
</evidence>